<gene>
    <name evidence="1" type="primary">WBGene00274170</name>
</gene>
<accession>A0A2A6BKP8</accession>
<dbReference type="InterPro" id="IPR009003">
    <property type="entry name" value="Peptidase_S1_PA"/>
</dbReference>
<keyword evidence="2" id="KW-1185">Reference proteome</keyword>
<dbReference type="SUPFAM" id="SSF50494">
    <property type="entry name" value="Trypsin-like serine proteases"/>
    <property type="match status" value="1"/>
</dbReference>
<dbReference type="AlphaFoldDB" id="A0A2A6BKP8"/>
<dbReference type="GO" id="GO:0004252">
    <property type="term" value="F:serine-type endopeptidase activity"/>
    <property type="evidence" value="ECO:0007669"/>
    <property type="project" value="InterPro"/>
</dbReference>
<dbReference type="InterPro" id="IPR051333">
    <property type="entry name" value="CLIP_Serine_Protease"/>
</dbReference>
<reference evidence="1" key="2">
    <citation type="submission" date="2022-06" db="UniProtKB">
        <authorList>
            <consortium name="EnsemblMetazoa"/>
        </authorList>
    </citation>
    <scope>IDENTIFICATION</scope>
    <source>
        <strain evidence="1">PS312</strain>
    </source>
</reference>
<dbReference type="Proteomes" id="UP000005239">
    <property type="component" value="Unassembled WGS sequence"/>
</dbReference>
<dbReference type="PROSITE" id="PS50240">
    <property type="entry name" value="TRYPSIN_DOM"/>
    <property type="match status" value="1"/>
</dbReference>
<proteinExistence type="predicted"/>
<evidence type="ECO:0000313" key="2">
    <source>
        <dbReference type="Proteomes" id="UP000005239"/>
    </source>
</evidence>
<dbReference type="OrthoDB" id="6353231at2759"/>
<accession>A0A8R1YQU7</accession>
<dbReference type="SMART" id="SM00020">
    <property type="entry name" value="Tryp_SPc"/>
    <property type="match status" value="1"/>
</dbReference>
<dbReference type="PROSITE" id="PS00134">
    <property type="entry name" value="TRYPSIN_HIS"/>
    <property type="match status" value="1"/>
</dbReference>
<dbReference type="PANTHER" id="PTHR24260">
    <property type="match status" value="1"/>
</dbReference>
<reference evidence="2" key="1">
    <citation type="journal article" date="2008" name="Nat. Genet.">
        <title>The Pristionchus pacificus genome provides a unique perspective on nematode lifestyle and parasitism.</title>
        <authorList>
            <person name="Dieterich C."/>
            <person name="Clifton S.W."/>
            <person name="Schuster L.N."/>
            <person name="Chinwalla A."/>
            <person name="Delehaunty K."/>
            <person name="Dinkelacker I."/>
            <person name="Fulton L."/>
            <person name="Fulton R."/>
            <person name="Godfrey J."/>
            <person name="Minx P."/>
            <person name="Mitreva M."/>
            <person name="Roeseler W."/>
            <person name="Tian H."/>
            <person name="Witte H."/>
            <person name="Yang S.P."/>
            <person name="Wilson R.K."/>
            <person name="Sommer R.J."/>
        </authorList>
    </citation>
    <scope>NUCLEOTIDE SEQUENCE [LARGE SCALE GENOMIC DNA]</scope>
    <source>
        <strain evidence="2">PS312</strain>
    </source>
</reference>
<name>A0A2A6BKP8_PRIPA</name>
<dbReference type="EnsemblMetazoa" id="PPA35801.1">
    <property type="protein sequence ID" value="PPA35801.1"/>
    <property type="gene ID" value="WBGene00274170"/>
</dbReference>
<dbReference type="GO" id="GO:0005615">
    <property type="term" value="C:extracellular space"/>
    <property type="evidence" value="ECO:0000318"/>
    <property type="project" value="GO_Central"/>
</dbReference>
<dbReference type="InterPro" id="IPR043504">
    <property type="entry name" value="Peptidase_S1_PA_chymotrypsin"/>
</dbReference>
<dbReference type="GO" id="GO:0045087">
    <property type="term" value="P:innate immune response"/>
    <property type="evidence" value="ECO:0000318"/>
    <property type="project" value="GO_Central"/>
</dbReference>
<sequence>MKWNNESHFVLCAGTLISRRHVVTAAHCLFNGDEYAKNEGGRNSCGMSLFPFFDRKCEMGDDLLILTLEKEVRSNHACLPWLHDIILPQSIEVKSFGWGSSTQKILVREDGSYANTEKQVGNMYENKMQTVKLGKSDLKCKLDHNSHLEDKMCVEEVRNVAVCHGDSGAGLLTTFYGKTFVLGVLLSGTDCEQLIHSTAEALFSDLRLFQATIDKTIGTAGPYPD</sequence>
<dbReference type="Gene3D" id="2.40.10.10">
    <property type="entry name" value="Trypsin-like serine proteases"/>
    <property type="match status" value="1"/>
</dbReference>
<evidence type="ECO:0000313" key="1">
    <source>
        <dbReference type="EnsemblMetazoa" id="PPA35801.1"/>
    </source>
</evidence>
<dbReference type="InterPro" id="IPR018114">
    <property type="entry name" value="TRYPSIN_HIS"/>
</dbReference>
<dbReference type="PRINTS" id="PR00722">
    <property type="entry name" value="CHYMOTRYPSIN"/>
</dbReference>
<dbReference type="InterPro" id="IPR001254">
    <property type="entry name" value="Trypsin_dom"/>
</dbReference>
<dbReference type="InterPro" id="IPR001314">
    <property type="entry name" value="Peptidase_S1A"/>
</dbReference>
<dbReference type="PANTHER" id="PTHR24260:SF141">
    <property type="entry name" value="TRYPSIN-LIKE PROTEASE TRY-5"/>
    <property type="match status" value="1"/>
</dbReference>
<organism evidence="1 2">
    <name type="scientific">Pristionchus pacificus</name>
    <name type="common">Parasitic nematode worm</name>
    <dbReference type="NCBI Taxonomy" id="54126"/>
    <lineage>
        <taxon>Eukaryota</taxon>
        <taxon>Metazoa</taxon>
        <taxon>Ecdysozoa</taxon>
        <taxon>Nematoda</taxon>
        <taxon>Chromadorea</taxon>
        <taxon>Rhabditida</taxon>
        <taxon>Rhabditina</taxon>
        <taxon>Diplogasteromorpha</taxon>
        <taxon>Diplogasteroidea</taxon>
        <taxon>Neodiplogasteridae</taxon>
        <taxon>Pristionchus</taxon>
    </lineage>
</organism>
<protein>
    <submittedName>
        <fullName evidence="1">Trypsin</fullName>
    </submittedName>
</protein>
<dbReference type="Pfam" id="PF00089">
    <property type="entry name" value="Trypsin"/>
    <property type="match status" value="1"/>
</dbReference>
<dbReference type="GO" id="GO:0006508">
    <property type="term" value="P:proteolysis"/>
    <property type="evidence" value="ECO:0007669"/>
    <property type="project" value="InterPro"/>
</dbReference>